<evidence type="ECO:0000256" key="1">
    <source>
        <dbReference type="SAM" id="Phobius"/>
    </source>
</evidence>
<keyword evidence="1" id="KW-1133">Transmembrane helix</keyword>
<feature type="transmembrane region" description="Helical" evidence="1">
    <location>
        <begin position="129"/>
        <end position="150"/>
    </location>
</feature>
<feature type="transmembrane region" description="Helical" evidence="1">
    <location>
        <begin position="80"/>
        <end position="101"/>
    </location>
</feature>
<keyword evidence="1" id="KW-0472">Membrane</keyword>
<feature type="transmembrane region" description="Helical" evidence="1">
    <location>
        <begin position="28"/>
        <end position="45"/>
    </location>
</feature>
<name>A0A914D9V8_9BILA</name>
<dbReference type="AlphaFoldDB" id="A0A914D9V8"/>
<keyword evidence="2" id="KW-1185">Reference proteome</keyword>
<dbReference type="PANTHER" id="PTHR34851">
    <property type="entry name" value="PROTEIN CBG05235-RELATED"/>
    <property type="match status" value="1"/>
</dbReference>
<reference evidence="3" key="1">
    <citation type="submission" date="2022-11" db="UniProtKB">
        <authorList>
            <consortium name="WormBaseParasite"/>
        </authorList>
    </citation>
    <scope>IDENTIFICATION</scope>
</reference>
<feature type="transmembrane region" description="Helical" evidence="1">
    <location>
        <begin position="51"/>
        <end position="68"/>
    </location>
</feature>
<proteinExistence type="predicted"/>
<protein>
    <submittedName>
        <fullName evidence="3">Uncharacterized protein</fullName>
    </submittedName>
</protein>
<keyword evidence="1" id="KW-0812">Transmembrane</keyword>
<evidence type="ECO:0000313" key="2">
    <source>
        <dbReference type="Proteomes" id="UP000887540"/>
    </source>
</evidence>
<accession>A0A914D9V8</accession>
<dbReference type="WBParaSite" id="ACRNAN_scaffold204.g7751.t1">
    <property type="protein sequence ID" value="ACRNAN_scaffold204.g7751.t1"/>
    <property type="gene ID" value="ACRNAN_scaffold204.g7751"/>
</dbReference>
<organism evidence="2 3">
    <name type="scientific">Acrobeloides nanus</name>
    <dbReference type="NCBI Taxonomy" id="290746"/>
    <lineage>
        <taxon>Eukaryota</taxon>
        <taxon>Metazoa</taxon>
        <taxon>Ecdysozoa</taxon>
        <taxon>Nematoda</taxon>
        <taxon>Chromadorea</taxon>
        <taxon>Rhabditida</taxon>
        <taxon>Tylenchina</taxon>
        <taxon>Cephalobomorpha</taxon>
        <taxon>Cephaloboidea</taxon>
        <taxon>Cephalobidae</taxon>
        <taxon>Acrobeloides</taxon>
    </lineage>
</organism>
<evidence type="ECO:0000313" key="3">
    <source>
        <dbReference type="WBParaSite" id="ACRNAN_scaffold204.g7751.t1"/>
    </source>
</evidence>
<dbReference type="Proteomes" id="UP000887540">
    <property type="component" value="Unplaced"/>
</dbReference>
<dbReference type="PANTHER" id="PTHR34851:SF5">
    <property type="entry name" value="MARVEL DOMAIN-CONTAINING PROTEIN"/>
    <property type="match status" value="1"/>
</dbReference>
<sequence>MYSTLRRNPDINDPEYFKCCCGVHVKQGALVIAIISIVGGVLQLFSGTAGSILSAIIIIVAGALIIYADRQEKAWAYIPYLVMKALAIIVLLIGIFVLLVLDITEPQWLIDELAKKRAFSRDQFRTDCFVAMVIVIIAEAFAIWFWFIVFRAYRYMREVLGGPSLGDNYE</sequence>